<evidence type="ECO:0000313" key="4">
    <source>
        <dbReference type="Proteomes" id="UP000289821"/>
    </source>
</evidence>
<dbReference type="Gene3D" id="3.40.50.1820">
    <property type="entry name" value="alpha/beta hydrolase"/>
    <property type="match status" value="1"/>
</dbReference>
<feature type="domain" description="Peptidase S33 tripeptidyl aminopeptidase-like C-terminal" evidence="1">
    <location>
        <begin position="223"/>
        <end position="277"/>
    </location>
</feature>
<dbReference type="EMBL" id="QOVI01000006">
    <property type="protein sequence ID" value="RXG12568.1"/>
    <property type="molecule type" value="Genomic_DNA"/>
</dbReference>
<gene>
    <name evidence="3" type="ORF">DSM04_10649</name>
</gene>
<dbReference type="GO" id="GO:0047372">
    <property type="term" value="F:monoacylglycerol lipase activity"/>
    <property type="evidence" value="ECO:0007669"/>
    <property type="project" value="TreeGrafter"/>
</dbReference>
<evidence type="ECO:0000259" key="1">
    <source>
        <dbReference type="Pfam" id="PF08386"/>
    </source>
</evidence>
<dbReference type="PANTHER" id="PTHR43798">
    <property type="entry name" value="MONOACYLGLYCEROL LIPASE"/>
    <property type="match status" value="1"/>
</dbReference>
<evidence type="ECO:0000313" key="3">
    <source>
        <dbReference type="EMBL" id="RXG12568.1"/>
    </source>
</evidence>
<protein>
    <submittedName>
        <fullName evidence="3">Pimeloyl-ACP methyl ester carboxylesterase</fullName>
    </submittedName>
</protein>
<dbReference type="Proteomes" id="UP000289821">
    <property type="component" value="Unassembled WGS sequence"/>
</dbReference>
<dbReference type="GO" id="GO:0016020">
    <property type="term" value="C:membrane"/>
    <property type="evidence" value="ECO:0007669"/>
    <property type="project" value="TreeGrafter"/>
</dbReference>
<dbReference type="InterPro" id="IPR022742">
    <property type="entry name" value="Hydrolase_4"/>
</dbReference>
<reference evidence="3 4" key="1">
    <citation type="submission" date="2018-07" db="EMBL/GenBank/DDBJ databases">
        <title>Leeuwenhoekiella genomics.</title>
        <authorList>
            <person name="Tahon G."/>
            <person name="Willems A."/>
        </authorList>
    </citation>
    <scope>NUCLEOTIDE SEQUENCE [LARGE SCALE GENOMIC DNA]</scope>
    <source>
        <strain evidence="3 4">R-50232</strain>
    </source>
</reference>
<comment type="caution">
    <text evidence="3">The sequence shown here is derived from an EMBL/GenBank/DDBJ whole genome shotgun (WGS) entry which is preliminary data.</text>
</comment>
<proteinExistence type="predicted"/>
<accession>A0A4Q0NQA6</accession>
<dbReference type="RefSeq" id="WP_128762243.1">
    <property type="nucleotide sequence ID" value="NZ_QOVI01000006.1"/>
</dbReference>
<feature type="domain" description="Serine aminopeptidase S33" evidence="2">
    <location>
        <begin position="77"/>
        <end position="176"/>
    </location>
</feature>
<dbReference type="InterPro" id="IPR013595">
    <property type="entry name" value="Pept_S33_TAP-like_C"/>
</dbReference>
<dbReference type="InterPro" id="IPR050266">
    <property type="entry name" value="AB_hydrolase_sf"/>
</dbReference>
<dbReference type="OrthoDB" id="9785847at2"/>
<sequence length="279" mass="31934">MNKIVKKILPKAIGSYINVLALVSPRASAKKAFKVFSKPRRGKIGPHHEGFLKPNLEPQVTVEEHTIQPYRWPGEGKTIVLVHGWESHTHRWKDMIHRFQEEDYNIIAFDAPAHGYSSGKYFYVPLYHKALRVILNTYQPDYLIGHSMGGMTVLYNQSQEETFKTEKLVILGAPDKLESILKDYQKLLGLNNRALKALDNFFLNKFNFKTVEFSSSAFARKITVPTLVIHDKDDTITPASGSHAIHSELQKSKFIETKGLNHSLYDNEVNEKIINFLKE</sequence>
<evidence type="ECO:0000259" key="2">
    <source>
        <dbReference type="Pfam" id="PF12146"/>
    </source>
</evidence>
<organism evidence="3 4">
    <name type="scientific">Leeuwenhoekiella aestuarii</name>
    <dbReference type="NCBI Taxonomy" id="2249426"/>
    <lineage>
        <taxon>Bacteria</taxon>
        <taxon>Pseudomonadati</taxon>
        <taxon>Bacteroidota</taxon>
        <taxon>Flavobacteriia</taxon>
        <taxon>Flavobacteriales</taxon>
        <taxon>Flavobacteriaceae</taxon>
        <taxon>Leeuwenhoekiella</taxon>
    </lineage>
</organism>
<dbReference type="AlphaFoldDB" id="A0A4Q0NQA6"/>
<keyword evidence="4" id="KW-1185">Reference proteome</keyword>
<dbReference type="Pfam" id="PF12146">
    <property type="entry name" value="Hydrolase_4"/>
    <property type="match status" value="1"/>
</dbReference>
<dbReference type="GO" id="GO:0046464">
    <property type="term" value="P:acylglycerol catabolic process"/>
    <property type="evidence" value="ECO:0007669"/>
    <property type="project" value="TreeGrafter"/>
</dbReference>
<dbReference type="InterPro" id="IPR029058">
    <property type="entry name" value="AB_hydrolase_fold"/>
</dbReference>
<dbReference type="PANTHER" id="PTHR43798:SF5">
    <property type="entry name" value="MONOACYLGLYCEROL LIPASE ABHD6"/>
    <property type="match status" value="1"/>
</dbReference>
<name>A0A4Q0NQA6_9FLAO</name>
<dbReference type="SUPFAM" id="SSF53474">
    <property type="entry name" value="alpha/beta-Hydrolases"/>
    <property type="match status" value="1"/>
</dbReference>
<dbReference type="Pfam" id="PF08386">
    <property type="entry name" value="Abhydrolase_4"/>
    <property type="match status" value="1"/>
</dbReference>